<reference evidence="1 2" key="1">
    <citation type="submission" date="2023-11" db="EMBL/GenBank/DDBJ databases">
        <title>Draft genome sequence of a psychrophilic Clostridium strain from permafrost water brine.</title>
        <authorList>
            <person name="Shcherbakova V.A."/>
            <person name="Trubitsyn V.E."/>
            <person name="Zakharyuk A.G."/>
        </authorList>
    </citation>
    <scope>NUCLEOTIDE SEQUENCE [LARGE SCALE GENOMIC DNA]</scope>
    <source>
        <strain evidence="1 2">14F</strain>
    </source>
</reference>
<proteinExistence type="predicted"/>
<gene>
    <name evidence="1" type="ORF">SJI18_14120</name>
</gene>
<evidence type="ECO:0000313" key="1">
    <source>
        <dbReference type="EMBL" id="MEF2113441.1"/>
    </source>
</evidence>
<dbReference type="EMBL" id="JAZHFS010000013">
    <property type="protein sequence ID" value="MEF2113441.1"/>
    <property type="molecule type" value="Genomic_DNA"/>
</dbReference>
<dbReference type="RefSeq" id="WP_216252168.1">
    <property type="nucleotide sequence ID" value="NZ_JAZHFS010000013.1"/>
</dbReference>
<name>A0ABU7UPX1_9CLOT</name>
<dbReference type="Proteomes" id="UP001498469">
    <property type="component" value="Unassembled WGS sequence"/>
</dbReference>
<keyword evidence="2" id="KW-1185">Reference proteome</keyword>
<sequence>MGLFGKLFGGISGLTATCPRCGATMHGDGERFECPNCTNGGVYFMEDGELVDSLDRGRGRSGRTCISCQNSLDGGVRTAEWEDGDNAEAYITCPHCRYHNPF</sequence>
<accession>A0ABU7UPX1</accession>
<evidence type="ECO:0000313" key="2">
    <source>
        <dbReference type="Proteomes" id="UP001498469"/>
    </source>
</evidence>
<protein>
    <submittedName>
        <fullName evidence="1">Uncharacterized protein</fullName>
    </submittedName>
</protein>
<organism evidence="1 2">
    <name type="scientific">Clostridium frigoriphilum</name>
    <dbReference type="NCBI Taxonomy" id="443253"/>
    <lineage>
        <taxon>Bacteria</taxon>
        <taxon>Bacillati</taxon>
        <taxon>Bacillota</taxon>
        <taxon>Clostridia</taxon>
        <taxon>Eubacteriales</taxon>
        <taxon>Clostridiaceae</taxon>
        <taxon>Clostridium</taxon>
    </lineage>
</organism>
<comment type="caution">
    <text evidence="1">The sequence shown here is derived from an EMBL/GenBank/DDBJ whole genome shotgun (WGS) entry which is preliminary data.</text>
</comment>